<evidence type="ECO:0000313" key="2">
    <source>
        <dbReference type="Proteomes" id="UP001291623"/>
    </source>
</evidence>
<sequence>MVVVTDMQKGVESSITEQLPNAEHRMCVRHVLANWSKKFRGLERRNCFWRYARSTFKNELRDNLDYMKKLGENCLDKLLSYNQNRWSKLYFSFTIKCDRVDNNMAECFNSWILAAMHKSIITMFEETRVKIMKRIGQKSEFCSSGIRDVSPMAMKLLGDNTEKSMKCRIE</sequence>
<dbReference type="EMBL" id="JAVYJV010000019">
    <property type="protein sequence ID" value="KAK4345214.1"/>
    <property type="molecule type" value="Genomic_DNA"/>
</dbReference>
<reference evidence="1" key="1">
    <citation type="submission" date="2023-12" db="EMBL/GenBank/DDBJ databases">
        <title>Genome assembly of Anisodus tanguticus.</title>
        <authorList>
            <person name="Wang Y.-J."/>
        </authorList>
    </citation>
    <scope>NUCLEOTIDE SEQUENCE</scope>
    <source>
        <strain evidence="1">KB-2021</strain>
        <tissue evidence="1">Leaf</tissue>
    </source>
</reference>
<protein>
    <recommendedName>
        <fullName evidence="3">Protein FAR1-RELATED SEQUENCE</fullName>
    </recommendedName>
</protein>
<dbReference type="PANTHER" id="PTHR31973">
    <property type="entry name" value="POLYPROTEIN, PUTATIVE-RELATED"/>
    <property type="match status" value="1"/>
</dbReference>
<dbReference type="Proteomes" id="UP001291623">
    <property type="component" value="Unassembled WGS sequence"/>
</dbReference>
<accession>A0AAE1R5Q8</accession>
<proteinExistence type="predicted"/>
<gene>
    <name evidence="1" type="ORF">RND71_035390</name>
</gene>
<evidence type="ECO:0000313" key="1">
    <source>
        <dbReference type="EMBL" id="KAK4345214.1"/>
    </source>
</evidence>
<name>A0AAE1R5Q8_9SOLA</name>
<organism evidence="1 2">
    <name type="scientific">Anisodus tanguticus</name>
    <dbReference type="NCBI Taxonomy" id="243964"/>
    <lineage>
        <taxon>Eukaryota</taxon>
        <taxon>Viridiplantae</taxon>
        <taxon>Streptophyta</taxon>
        <taxon>Embryophyta</taxon>
        <taxon>Tracheophyta</taxon>
        <taxon>Spermatophyta</taxon>
        <taxon>Magnoliopsida</taxon>
        <taxon>eudicotyledons</taxon>
        <taxon>Gunneridae</taxon>
        <taxon>Pentapetalae</taxon>
        <taxon>asterids</taxon>
        <taxon>lamiids</taxon>
        <taxon>Solanales</taxon>
        <taxon>Solanaceae</taxon>
        <taxon>Solanoideae</taxon>
        <taxon>Hyoscyameae</taxon>
        <taxon>Anisodus</taxon>
    </lineage>
</organism>
<dbReference type="PANTHER" id="PTHR31973:SF197">
    <property type="entry name" value="SWIM-TYPE DOMAIN-CONTAINING PROTEIN"/>
    <property type="match status" value="1"/>
</dbReference>
<dbReference type="AlphaFoldDB" id="A0AAE1R5Q8"/>
<comment type="caution">
    <text evidence="1">The sequence shown here is derived from an EMBL/GenBank/DDBJ whole genome shotgun (WGS) entry which is preliminary data.</text>
</comment>
<keyword evidence="2" id="KW-1185">Reference proteome</keyword>
<evidence type="ECO:0008006" key="3">
    <source>
        <dbReference type="Google" id="ProtNLM"/>
    </source>
</evidence>